<dbReference type="AlphaFoldDB" id="A0A0E9P6H6"/>
<reference evidence="1" key="2">
    <citation type="journal article" date="2015" name="Fish Shellfish Immunol.">
        <title>Early steps in the European eel (Anguilla anguilla)-Vibrio vulnificus interaction in the gills: Role of the RtxA13 toxin.</title>
        <authorList>
            <person name="Callol A."/>
            <person name="Pajuelo D."/>
            <person name="Ebbesson L."/>
            <person name="Teles M."/>
            <person name="MacKenzie S."/>
            <person name="Amaro C."/>
        </authorList>
    </citation>
    <scope>NUCLEOTIDE SEQUENCE</scope>
</reference>
<organism evidence="1">
    <name type="scientific">Anguilla anguilla</name>
    <name type="common">European freshwater eel</name>
    <name type="synonym">Muraena anguilla</name>
    <dbReference type="NCBI Taxonomy" id="7936"/>
    <lineage>
        <taxon>Eukaryota</taxon>
        <taxon>Metazoa</taxon>
        <taxon>Chordata</taxon>
        <taxon>Craniata</taxon>
        <taxon>Vertebrata</taxon>
        <taxon>Euteleostomi</taxon>
        <taxon>Actinopterygii</taxon>
        <taxon>Neopterygii</taxon>
        <taxon>Teleostei</taxon>
        <taxon>Anguilliformes</taxon>
        <taxon>Anguillidae</taxon>
        <taxon>Anguilla</taxon>
    </lineage>
</organism>
<sequence length="24" mass="2927">MYVFNWPRQSFCVLIFLGGSYRSR</sequence>
<accession>A0A0E9P6H6</accession>
<name>A0A0E9P6H6_ANGAN</name>
<dbReference type="EMBL" id="GBXM01108700">
    <property type="protein sequence ID" value="JAG99876.1"/>
    <property type="molecule type" value="Transcribed_RNA"/>
</dbReference>
<protein>
    <submittedName>
        <fullName evidence="1">Uncharacterized protein</fullName>
    </submittedName>
</protein>
<proteinExistence type="predicted"/>
<evidence type="ECO:0000313" key="1">
    <source>
        <dbReference type="EMBL" id="JAG99876.1"/>
    </source>
</evidence>
<reference evidence="1" key="1">
    <citation type="submission" date="2014-11" db="EMBL/GenBank/DDBJ databases">
        <authorList>
            <person name="Amaro Gonzalez C."/>
        </authorList>
    </citation>
    <scope>NUCLEOTIDE SEQUENCE</scope>
</reference>